<accession>A0A2D3V2Q1</accession>
<sequence>MSDHSDQPFDPNAGMFLAPVENENTFAKTPANVTNDFIEEARQNAATAAAAELSEVMSEASMDRMQDNKIPHSIPPSSTAVAATTLKKRKRITIFRVTNADEQPGAQASSAVTTTPAANASEAPFSSPNALPPTKKRKRNSTKKQMNARVIPRSLDECDDADKELITMREAGHEWKAIRARWAEMTGETTATSTLPNRYSRLKSNFTVIKEEDNGLLIAAKRDVEESFENQKWNLISRVVAEKGGETYAAIVLKRQYKNLMVNAGAVPPPGVLDPDFTVELPESDGE</sequence>
<feature type="compositionally biased region" description="Polar residues" evidence="1">
    <location>
        <begin position="106"/>
        <end position="129"/>
    </location>
</feature>
<evidence type="ECO:0000313" key="2">
    <source>
        <dbReference type="EMBL" id="CZT23646.1"/>
    </source>
</evidence>
<name>A0A2D3V2Q1_9PEZI</name>
<dbReference type="GeneID" id="35604431"/>
<dbReference type="STRING" id="112498.A0A2D3V2Q1"/>
<dbReference type="AlphaFoldDB" id="A0A2D3V2Q1"/>
<protein>
    <submittedName>
        <fullName evidence="2">Uncharacterized protein</fullName>
    </submittedName>
</protein>
<organism evidence="2 3">
    <name type="scientific">Ramularia collo-cygni</name>
    <dbReference type="NCBI Taxonomy" id="112498"/>
    <lineage>
        <taxon>Eukaryota</taxon>
        <taxon>Fungi</taxon>
        <taxon>Dikarya</taxon>
        <taxon>Ascomycota</taxon>
        <taxon>Pezizomycotina</taxon>
        <taxon>Dothideomycetes</taxon>
        <taxon>Dothideomycetidae</taxon>
        <taxon>Mycosphaerellales</taxon>
        <taxon>Mycosphaerellaceae</taxon>
        <taxon>Ramularia</taxon>
    </lineage>
</organism>
<gene>
    <name evidence="2" type="ORF">RCC_09360</name>
</gene>
<evidence type="ECO:0000256" key="1">
    <source>
        <dbReference type="SAM" id="MobiDB-lite"/>
    </source>
</evidence>
<proteinExistence type="predicted"/>
<dbReference type="Proteomes" id="UP000225277">
    <property type="component" value="Unassembled WGS sequence"/>
</dbReference>
<keyword evidence="3" id="KW-1185">Reference proteome</keyword>
<dbReference type="OrthoDB" id="5375264at2759"/>
<reference evidence="2 3" key="1">
    <citation type="submission" date="2016-03" db="EMBL/GenBank/DDBJ databases">
        <authorList>
            <person name="Ploux O."/>
        </authorList>
    </citation>
    <scope>NUCLEOTIDE SEQUENCE [LARGE SCALE GENOMIC DNA]</scope>
    <source>
        <strain evidence="2 3">URUG2</strain>
    </source>
</reference>
<dbReference type="RefSeq" id="XP_023630370.1">
    <property type="nucleotide sequence ID" value="XM_023774602.1"/>
</dbReference>
<feature type="region of interest" description="Disordered" evidence="1">
    <location>
        <begin position="101"/>
        <end position="148"/>
    </location>
</feature>
<dbReference type="EMBL" id="FJUY01000017">
    <property type="protein sequence ID" value="CZT23646.1"/>
    <property type="molecule type" value="Genomic_DNA"/>
</dbReference>
<evidence type="ECO:0000313" key="3">
    <source>
        <dbReference type="Proteomes" id="UP000225277"/>
    </source>
</evidence>